<dbReference type="KEGG" id="pprf:DPRO_0440"/>
<evidence type="ECO:0000313" key="2">
    <source>
        <dbReference type="EMBL" id="SOB57321.1"/>
    </source>
</evidence>
<accession>A0A2C8F675</accession>
<dbReference type="RefSeq" id="WP_097010605.1">
    <property type="nucleotide sequence ID" value="NZ_LT907975.1"/>
</dbReference>
<feature type="domain" description="DUF374" evidence="1">
    <location>
        <begin position="67"/>
        <end position="131"/>
    </location>
</feature>
<name>A0A2C8F675_9BACT</name>
<dbReference type="EMBL" id="LT907975">
    <property type="protein sequence ID" value="SOB57321.1"/>
    <property type="molecule type" value="Genomic_DNA"/>
</dbReference>
<dbReference type="Pfam" id="PF04028">
    <property type="entry name" value="DUF374"/>
    <property type="match status" value="1"/>
</dbReference>
<dbReference type="OrthoDB" id="9810508at2"/>
<organism evidence="2 3">
    <name type="scientific">Pseudodesulfovibrio profundus</name>
    <dbReference type="NCBI Taxonomy" id="57320"/>
    <lineage>
        <taxon>Bacteria</taxon>
        <taxon>Pseudomonadati</taxon>
        <taxon>Thermodesulfobacteriota</taxon>
        <taxon>Desulfovibrionia</taxon>
        <taxon>Desulfovibrionales</taxon>
        <taxon>Desulfovibrionaceae</taxon>
    </lineage>
</organism>
<gene>
    <name evidence="2" type="ORF">DPRO_0440</name>
</gene>
<protein>
    <recommendedName>
        <fullName evidence="1">DUF374 domain-containing protein</fullName>
    </recommendedName>
</protein>
<evidence type="ECO:0000259" key="1">
    <source>
        <dbReference type="Pfam" id="PF04028"/>
    </source>
</evidence>
<reference evidence="3" key="1">
    <citation type="submission" date="2017-09" db="EMBL/GenBank/DDBJ databases">
        <authorList>
            <person name="Regsiter A."/>
            <person name="William W."/>
        </authorList>
    </citation>
    <scope>NUCLEOTIDE SEQUENCE [LARGE SCALE GENOMIC DNA]</scope>
    <source>
        <strain evidence="3">500-1</strain>
    </source>
</reference>
<keyword evidence="3" id="KW-1185">Reference proteome</keyword>
<proteinExistence type="predicted"/>
<dbReference type="Proteomes" id="UP000219215">
    <property type="component" value="Chromosome DPRO"/>
</dbReference>
<sequence length="216" mass="24351">MRIPIDPLKLMPVFSLAYKGWVRTIRYKFHGDLEGLLEKQATGEHFVIGLWHDDLFNIIGMAGAFAQRFAALVSQSKDGEIAAQLLESLGHRTIRGSSSRGGLRALLEVKRVMERENVMPAFAMDGPRGPRHKPKDGIILAAQIAGAKIIPLRTFSKSKIVFEKSWDKFVVPYPFTRCDVYVGEPFSVTTNKLTKSELVSERERLEEHMKMLGPQK</sequence>
<dbReference type="InterPro" id="IPR007172">
    <property type="entry name" value="DUF374"/>
</dbReference>
<evidence type="ECO:0000313" key="3">
    <source>
        <dbReference type="Proteomes" id="UP000219215"/>
    </source>
</evidence>
<dbReference type="CDD" id="cd07983">
    <property type="entry name" value="LPLAT_DUF374-like"/>
    <property type="match status" value="1"/>
</dbReference>
<dbReference type="AlphaFoldDB" id="A0A2C8F675"/>